<dbReference type="GO" id="GO:0004113">
    <property type="term" value="F:2',3'-cyclic-nucleotide 3'-phosphodiesterase activity"/>
    <property type="evidence" value="ECO:0007669"/>
    <property type="project" value="TreeGrafter"/>
</dbReference>
<feature type="binding site" evidence="2">
    <location>
        <position position="9"/>
    </location>
    <ligand>
        <name>Fe cation</name>
        <dbReference type="ChEBI" id="CHEBI:24875"/>
        <label>1</label>
    </ligand>
</feature>
<dbReference type="EMBL" id="DVOG01000112">
    <property type="protein sequence ID" value="HIV04340.1"/>
    <property type="molecule type" value="Genomic_DNA"/>
</dbReference>
<proteinExistence type="predicted"/>
<protein>
    <submittedName>
        <fullName evidence="3">YmdB family metallophosphoesterase</fullName>
    </submittedName>
</protein>
<dbReference type="PIRSF" id="PIRSF004789">
    <property type="entry name" value="DR1281"/>
    <property type="match status" value="1"/>
</dbReference>
<dbReference type="PANTHER" id="PTHR36303">
    <property type="entry name" value="2',3'-CYCLIC-NUCLEOTIDE 2'-PHOSPHODIESTERASE"/>
    <property type="match status" value="1"/>
</dbReference>
<feature type="active site" description="Proton donor" evidence="1">
    <location>
        <position position="69"/>
    </location>
</feature>
<dbReference type="InterPro" id="IPR005235">
    <property type="entry name" value="YmdB-like"/>
</dbReference>
<feature type="binding site" evidence="2">
    <location>
        <position position="41"/>
    </location>
    <ligand>
        <name>Fe cation</name>
        <dbReference type="ChEBI" id="CHEBI:24875"/>
        <label>1</label>
    </ligand>
</feature>
<dbReference type="Proteomes" id="UP000886812">
    <property type="component" value="Unassembled WGS sequence"/>
</dbReference>
<keyword evidence="2" id="KW-0479">Metal-binding</keyword>
<feature type="binding site" evidence="2">
    <location>
        <position position="40"/>
    </location>
    <ligand>
        <name>Fe cation</name>
        <dbReference type="ChEBI" id="CHEBI:24875"/>
        <label>2</label>
    </ligand>
</feature>
<feature type="binding site" evidence="2">
    <location>
        <position position="178"/>
    </location>
    <ligand>
        <name>Fe cation</name>
        <dbReference type="ChEBI" id="CHEBI:24875"/>
        <label>2</label>
    </ligand>
</feature>
<dbReference type="PANTHER" id="PTHR36303:SF1">
    <property type="entry name" value="2',3'-CYCLIC-NUCLEOTIDE 2'-PHOSPHODIESTERASE"/>
    <property type="match status" value="1"/>
</dbReference>
<dbReference type="Pfam" id="PF13277">
    <property type="entry name" value="YmdB"/>
    <property type="match status" value="1"/>
</dbReference>
<reference evidence="3" key="1">
    <citation type="submission" date="2020-10" db="EMBL/GenBank/DDBJ databases">
        <authorList>
            <person name="Gilroy R."/>
        </authorList>
    </citation>
    <scope>NUCLEOTIDE SEQUENCE</scope>
    <source>
        <strain evidence="3">10669</strain>
    </source>
</reference>
<dbReference type="GO" id="GO:0046872">
    <property type="term" value="F:metal ion binding"/>
    <property type="evidence" value="ECO:0007669"/>
    <property type="project" value="UniProtKB-KW"/>
</dbReference>
<evidence type="ECO:0000256" key="2">
    <source>
        <dbReference type="PIRSR" id="PIRSR004789-51"/>
    </source>
</evidence>
<dbReference type="SUPFAM" id="SSF56300">
    <property type="entry name" value="Metallo-dependent phosphatases"/>
    <property type="match status" value="1"/>
</dbReference>
<gene>
    <name evidence="3" type="ORF">IAC75_04215</name>
</gene>
<evidence type="ECO:0000313" key="4">
    <source>
        <dbReference type="Proteomes" id="UP000886812"/>
    </source>
</evidence>
<name>A0A9D1NK34_9BACT</name>
<dbReference type="Gene3D" id="3.60.21.10">
    <property type="match status" value="1"/>
</dbReference>
<dbReference type="InterPro" id="IPR029052">
    <property type="entry name" value="Metallo-depent_PP-like"/>
</dbReference>
<organism evidence="3 4">
    <name type="scientific">Candidatus Spyradosoma merdigallinarum</name>
    <dbReference type="NCBI Taxonomy" id="2840950"/>
    <lineage>
        <taxon>Bacteria</taxon>
        <taxon>Pseudomonadati</taxon>
        <taxon>Verrucomicrobiota</taxon>
        <taxon>Opitutia</taxon>
        <taxon>Opitutia incertae sedis</taxon>
        <taxon>Candidatus Spyradosoma</taxon>
    </lineage>
</organism>
<feature type="binding site" evidence="2">
    <location>
        <position position="40"/>
    </location>
    <ligand>
        <name>Fe cation</name>
        <dbReference type="ChEBI" id="CHEBI:24875"/>
        <label>1</label>
    </ligand>
</feature>
<evidence type="ECO:0000313" key="3">
    <source>
        <dbReference type="EMBL" id="HIV04340.1"/>
    </source>
</evidence>
<reference evidence="3" key="2">
    <citation type="journal article" date="2021" name="PeerJ">
        <title>Extensive microbial diversity within the chicken gut microbiome revealed by metagenomics and culture.</title>
        <authorList>
            <person name="Gilroy R."/>
            <person name="Ravi A."/>
            <person name="Getino M."/>
            <person name="Pursley I."/>
            <person name="Horton D.L."/>
            <person name="Alikhan N.F."/>
            <person name="Baker D."/>
            <person name="Gharbi K."/>
            <person name="Hall N."/>
            <person name="Watson M."/>
            <person name="Adriaenssens E.M."/>
            <person name="Foster-Nyarko E."/>
            <person name="Jarju S."/>
            <person name="Secka A."/>
            <person name="Antonio M."/>
            <person name="Oren A."/>
            <person name="Chaudhuri R.R."/>
            <person name="La Ragione R."/>
            <person name="Hildebrand F."/>
            <person name="Pallen M.J."/>
        </authorList>
    </citation>
    <scope>NUCLEOTIDE SEQUENCE</scope>
    <source>
        <strain evidence="3">10669</strain>
    </source>
</reference>
<feature type="binding site" evidence="2">
    <location>
        <position position="68"/>
    </location>
    <ligand>
        <name>Fe cation</name>
        <dbReference type="ChEBI" id="CHEBI:24875"/>
        <label>2</label>
    </ligand>
</feature>
<dbReference type="AlphaFoldDB" id="A0A9D1NK34"/>
<sequence length="261" mass="27907">MKKILFLGDVVGAAGRKFLYEKLAEIRAETQADFIIVNGENAAAGSGINASIARELVAAGADAITLGDHVWDQRGFETELPRLEKICRPANLPEENPGAPFLTLTAPDGFRLLVFTVLGQTFMRARCGCPFRCADALLSRLAGTFDAAFVEIHAEATSEKIAFGRFLDGRAVGVVGSHTHVATADEQILPAGTAYQTDAGMCGPHSGVIGRDADAVLKSFLDGRPRRFEIAEGDVRLNGCLITCDETQKKAVAVARFSLVR</sequence>
<accession>A0A9D1NK34</accession>
<feature type="binding site" evidence="2">
    <location>
        <position position="180"/>
    </location>
    <ligand>
        <name>Fe cation</name>
        <dbReference type="ChEBI" id="CHEBI:24875"/>
        <label>1</label>
    </ligand>
</feature>
<comment type="caution">
    <text evidence="3">The sequence shown here is derived from an EMBL/GenBank/DDBJ whole genome shotgun (WGS) entry which is preliminary data.</text>
</comment>
<feature type="binding site" evidence="2">
    <location>
        <position position="153"/>
    </location>
    <ligand>
        <name>Fe cation</name>
        <dbReference type="ChEBI" id="CHEBI:24875"/>
        <label>2</label>
    </ligand>
</feature>
<evidence type="ECO:0000256" key="1">
    <source>
        <dbReference type="PIRSR" id="PIRSR004789-50"/>
    </source>
</evidence>